<gene>
    <name evidence="2" type="ORF">GEMMAAP_12625</name>
</gene>
<keyword evidence="3" id="KW-1185">Reference proteome</keyword>
<proteinExistence type="predicted"/>
<dbReference type="KEGG" id="gph:GEMMAAP_12625"/>
<name>A0A145Q4A0_9BACT</name>
<evidence type="ECO:0000259" key="1">
    <source>
        <dbReference type="Pfam" id="PF12690"/>
    </source>
</evidence>
<evidence type="ECO:0000313" key="2">
    <source>
        <dbReference type="EMBL" id="AMW06832.1"/>
    </source>
</evidence>
<dbReference type="Proteomes" id="UP000076404">
    <property type="component" value="Chromosome"/>
</dbReference>
<dbReference type="Pfam" id="PF12690">
    <property type="entry name" value="BsuPI"/>
    <property type="match status" value="1"/>
</dbReference>
<dbReference type="InterPro" id="IPR020481">
    <property type="entry name" value="Intracell_prot_inh_BsuPI"/>
</dbReference>
<evidence type="ECO:0000313" key="3">
    <source>
        <dbReference type="Proteomes" id="UP000076404"/>
    </source>
</evidence>
<dbReference type="InterPro" id="IPR038144">
    <property type="entry name" value="IPI"/>
</dbReference>
<reference evidence="2 3" key="1">
    <citation type="journal article" date="2014" name="Proc. Natl. Acad. Sci. U.S.A.">
        <title>Functional type 2 photosynthetic reaction centers found in the rare bacterial phylum Gemmatimonadetes.</title>
        <authorList>
            <person name="Zeng Y."/>
            <person name="Feng F."/>
            <person name="Medova H."/>
            <person name="Dean J."/>
            <person name="Koblizek M."/>
        </authorList>
    </citation>
    <scope>NUCLEOTIDE SEQUENCE [LARGE SCALE GENOMIC DNA]</scope>
    <source>
        <strain evidence="2 3">AP64</strain>
    </source>
</reference>
<organism evidence="2 3">
    <name type="scientific">Gemmatimonas phototrophica</name>
    <dbReference type="NCBI Taxonomy" id="1379270"/>
    <lineage>
        <taxon>Bacteria</taxon>
        <taxon>Pseudomonadati</taxon>
        <taxon>Gemmatimonadota</taxon>
        <taxon>Gemmatimonadia</taxon>
        <taxon>Gemmatimonadales</taxon>
        <taxon>Gemmatimonadaceae</taxon>
        <taxon>Gemmatimonas</taxon>
    </lineage>
</organism>
<dbReference type="AlphaFoldDB" id="A0A145Q4A0"/>
<dbReference type="EMBL" id="CP011454">
    <property type="protein sequence ID" value="AMW06832.1"/>
    <property type="molecule type" value="Genomic_DNA"/>
</dbReference>
<feature type="domain" description="Intracellular proteinase inhibitor BsuPI" evidence="1">
    <location>
        <begin position="2"/>
        <end position="93"/>
    </location>
</feature>
<protein>
    <recommendedName>
        <fullName evidence="1">Intracellular proteinase inhibitor BsuPI domain-containing protein</fullName>
    </recommendedName>
</protein>
<dbReference type="Gene3D" id="2.60.40.2360">
    <property type="entry name" value="Intracellular proteinase inhibitor BsuPI"/>
    <property type="match status" value="1"/>
</dbReference>
<sequence>MVDTANGTVRFAIEVANDSPKRVELMFPDGRTHDFAVLDSVGREVWRWSEGRLFTQGIQNHLLDSHDATVYDERWEPLAPGRYTLVAQLNSDNYPVRQRVDFALK</sequence>
<reference evidence="2 3" key="2">
    <citation type="journal article" date="2016" name="Environ. Microbiol. Rep.">
        <title>Metagenomic evidence for the presence of phototrophic Gemmatimonadetes bacteria in diverse environments.</title>
        <authorList>
            <person name="Zeng Y."/>
            <person name="Baumbach J."/>
            <person name="Barbosa E.G."/>
            <person name="Azevedo V."/>
            <person name="Zhang C."/>
            <person name="Koblizek M."/>
        </authorList>
    </citation>
    <scope>NUCLEOTIDE SEQUENCE [LARGE SCALE GENOMIC DNA]</scope>
    <source>
        <strain evidence="2 3">AP64</strain>
    </source>
</reference>
<accession>A0A145Q4A0</accession>
<dbReference type="eggNOG" id="ENOG5030IWR">
    <property type="taxonomic scope" value="Bacteria"/>
</dbReference>